<comment type="caution">
    <text evidence="2">The sequence shown here is derived from an EMBL/GenBank/DDBJ whole genome shotgun (WGS) entry which is preliminary data.</text>
</comment>
<dbReference type="Proteomes" id="UP001454036">
    <property type="component" value="Unassembled WGS sequence"/>
</dbReference>
<protein>
    <submittedName>
        <fullName evidence="2">Uncharacterized protein</fullName>
    </submittedName>
</protein>
<gene>
    <name evidence="2" type="ORF">LIER_27189</name>
</gene>
<sequence length="101" mass="11778">MARLSYSRLCIEVEATKELPRKCLWKKYSYIVEEAGNKGVETKSGSREHGEKIEGGNRREDDEQEDEELLVETMVKQKESSKTCAEKWTWKEDNKCAECEK</sequence>
<dbReference type="AlphaFoldDB" id="A0AAV3RB50"/>
<accession>A0AAV3RB50</accession>
<name>A0AAV3RB50_LITER</name>
<reference evidence="2 3" key="1">
    <citation type="submission" date="2024-01" db="EMBL/GenBank/DDBJ databases">
        <title>The complete chloroplast genome sequence of Lithospermum erythrorhizon: insights into the phylogenetic relationship among Boraginaceae species and the maternal lineages of purple gromwells.</title>
        <authorList>
            <person name="Okada T."/>
            <person name="Watanabe K."/>
        </authorList>
    </citation>
    <scope>NUCLEOTIDE SEQUENCE [LARGE SCALE GENOMIC DNA]</scope>
</reference>
<feature type="compositionally biased region" description="Basic and acidic residues" evidence="1">
    <location>
        <begin position="40"/>
        <end position="61"/>
    </location>
</feature>
<evidence type="ECO:0000256" key="1">
    <source>
        <dbReference type="SAM" id="MobiDB-lite"/>
    </source>
</evidence>
<proteinExistence type="predicted"/>
<feature type="region of interest" description="Disordered" evidence="1">
    <location>
        <begin position="39"/>
        <end position="65"/>
    </location>
</feature>
<organism evidence="2 3">
    <name type="scientific">Lithospermum erythrorhizon</name>
    <name type="common">Purple gromwell</name>
    <name type="synonym">Lithospermum officinale var. erythrorhizon</name>
    <dbReference type="NCBI Taxonomy" id="34254"/>
    <lineage>
        <taxon>Eukaryota</taxon>
        <taxon>Viridiplantae</taxon>
        <taxon>Streptophyta</taxon>
        <taxon>Embryophyta</taxon>
        <taxon>Tracheophyta</taxon>
        <taxon>Spermatophyta</taxon>
        <taxon>Magnoliopsida</taxon>
        <taxon>eudicotyledons</taxon>
        <taxon>Gunneridae</taxon>
        <taxon>Pentapetalae</taxon>
        <taxon>asterids</taxon>
        <taxon>lamiids</taxon>
        <taxon>Boraginales</taxon>
        <taxon>Boraginaceae</taxon>
        <taxon>Boraginoideae</taxon>
        <taxon>Lithospermeae</taxon>
        <taxon>Lithospermum</taxon>
    </lineage>
</organism>
<evidence type="ECO:0000313" key="3">
    <source>
        <dbReference type="Proteomes" id="UP001454036"/>
    </source>
</evidence>
<evidence type="ECO:0000313" key="2">
    <source>
        <dbReference type="EMBL" id="GAA0173609.1"/>
    </source>
</evidence>
<keyword evidence="3" id="KW-1185">Reference proteome</keyword>
<dbReference type="EMBL" id="BAABME010008684">
    <property type="protein sequence ID" value="GAA0173609.1"/>
    <property type="molecule type" value="Genomic_DNA"/>
</dbReference>